<dbReference type="GO" id="GO:0070224">
    <property type="term" value="F:sulfide:quinone oxidoreductase activity"/>
    <property type="evidence" value="ECO:0007669"/>
    <property type="project" value="TreeGrafter"/>
</dbReference>
<dbReference type="PRINTS" id="PR00420">
    <property type="entry name" value="RNGMNOXGNASE"/>
</dbReference>
<dbReference type="AlphaFoldDB" id="A0AAU4K4B2"/>
<dbReference type="Pfam" id="PF07992">
    <property type="entry name" value="Pyr_redox_2"/>
    <property type="match status" value="1"/>
</dbReference>
<reference evidence="2 3" key="1">
    <citation type="submission" date="2022-10" db="EMBL/GenBank/DDBJ databases">
        <title>The complete genomes of actinobacterial strains from the NBC collection.</title>
        <authorList>
            <person name="Joergensen T.S."/>
            <person name="Alvarez Arevalo M."/>
            <person name="Sterndorff E.B."/>
            <person name="Faurdal D."/>
            <person name="Vuksanovic O."/>
            <person name="Mourched A.-S."/>
            <person name="Charusanti P."/>
            <person name="Shaw S."/>
            <person name="Blin K."/>
            <person name="Weber T."/>
        </authorList>
    </citation>
    <scope>NUCLEOTIDE SEQUENCE [LARGE SCALE GENOMIC DNA]</scope>
    <source>
        <strain evidence="2 3">NBC_00319</strain>
    </source>
</reference>
<feature type="domain" description="FAD/NAD(P)-binding" evidence="1">
    <location>
        <begin position="12"/>
        <end position="129"/>
    </location>
</feature>
<sequence length="403" mass="42593">MHAHGVTPDRSFDVIVIGGGNAGIGTAARLCRRGIADVAVIEPQRVHTYRPLLSYVGSGQAALASAERTQRSVTPAGATWIDDTVDAIDADAHTVRCASGRLFTYRDLVVATGLVTDDAALPGVAEALATPAVGSNYVDAAEQTRDAVRAMRPGGHAVFTVPRPPVSCTGTTIKPLFLAAGMWRRAGILDDVDITLVVDREGLVGVPRLDARLERHLADLGVNVLRRTAVTALDPEHRSLTATGSDGATTTLGYDMLHLVPPFRGVPLVSKSGLAGDHATGVVDIDPTTFRHRSHPTVWGLGDGAAVDTDPSGGALRQQSKILVGNMIAARSGVPLSHYDGYTVAPIPTDLHRLIAAEFDRTGEITSSLPSFLDPLAPRRSAWAFDSYGLPLVYWYGILKGIL</sequence>
<keyword evidence="3" id="KW-1185">Reference proteome</keyword>
<evidence type="ECO:0000313" key="2">
    <source>
        <dbReference type="EMBL" id="WUM20812.1"/>
    </source>
</evidence>
<dbReference type="PANTHER" id="PTHR10632">
    <property type="entry name" value="SULFIDE:QUINONE OXIDOREDUCTASE"/>
    <property type="match status" value="1"/>
</dbReference>
<dbReference type="RefSeq" id="WP_328858029.1">
    <property type="nucleotide sequence ID" value="NZ_CP108021.1"/>
</dbReference>
<dbReference type="EMBL" id="CP108021">
    <property type="protein sequence ID" value="WUM20812.1"/>
    <property type="molecule type" value="Genomic_DNA"/>
</dbReference>
<proteinExistence type="predicted"/>
<dbReference type="Gene3D" id="3.50.50.60">
    <property type="entry name" value="FAD/NAD(P)-binding domain"/>
    <property type="match status" value="2"/>
</dbReference>
<dbReference type="GO" id="GO:0070221">
    <property type="term" value="P:sulfide oxidation, using sulfide:quinone oxidoreductase"/>
    <property type="evidence" value="ECO:0007669"/>
    <property type="project" value="TreeGrafter"/>
</dbReference>
<protein>
    <submittedName>
        <fullName evidence="2">FAD-dependent oxidoreductase</fullName>
    </submittedName>
</protein>
<evidence type="ECO:0000313" key="3">
    <source>
        <dbReference type="Proteomes" id="UP001432128"/>
    </source>
</evidence>
<organism evidence="2 3">
    <name type="scientific">Williamsia herbipolensis</name>
    <dbReference type="NCBI Taxonomy" id="1603258"/>
    <lineage>
        <taxon>Bacteria</taxon>
        <taxon>Bacillati</taxon>
        <taxon>Actinomycetota</taxon>
        <taxon>Actinomycetes</taxon>
        <taxon>Mycobacteriales</taxon>
        <taxon>Nocardiaceae</taxon>
        <taxon>Williamsia</taxon>
    </lineage>
</organism>
<dbReference type="SUPFAM" id="SSF51905">
    <property type="entry name" value="FAD/NAD(P)-binding domain"/>
    <property type="match status" value="2"/>
</dbReference>
<dbReference type="InterPro" id="IPR036188">
    <property type="entry name" value="FAD/NAD-bd_sf"/>
</dbReference>
<dbReference type="KEGG" id="whr:OG579_02975"/>
<accession>A0AAU4K4B2</accession>
<dbReference type="InterPro" id="IPR023753">
    <property type="entry name" value="FAD/NAD-binding_dom"/>
</dbReference>
<evidence type="ECO:0000259" key="1">
    <source>
        <dbReference type="Pfam" id="PF07992"/>
    </source>
</evidence>
<dbReference type="PANTHER" id="PTHR10632:SF2">
    <property type="entry name" value="SULFIDE:QUINONE OXIDOREDUCTASE, MITOCHONDRIAL"/>
    <property type="match status" value="1"/>
</dbReference>
<dbReference type="Proteomes" id="UP001432128">
    <property type="component" value="Chromosome"/>
</dbReference>
<dbReference type="GO" id="GO:0071949">
    <property type="term" value="F:FAD binding"/>
    <property type="evidence" value="ECO:0007669"/>
    <property type="project" value="TreeGrafter"/>
</dbReference>
<gene>
    <name evidence="2" type="ORF">OG579_02975</name>
</gene>
<name>A0AAU4K4B2_9NOCA</name>
<dbReference type="InterPro" id="IPR015904">
    <property type="entry name" value="Sulphide_quinone_reductase"/>
</dbReference>